<proteinExistence type="predicted"/>
<evidence type="ECO:0000313" key="2">
    <source>
        <dbReference type="Proteomes" id="UP001328107"/>
    </source>
</evidence>
<dbReference type="EMBL" id="BTRK01000001">
    <property type="protein sequence ID" value="GMR34122.1"/>
    <property type="molecule type" value="Genomic_DNA"/>
</dbReference>
<reference evidence="2" key="1">
    <citation type="submission" date="2022-10" db="EMBL/GenBank/DDBJ databases">
        <title>Genome assembly of Pristionchus species.</title>
        <authorList>
            <person name="Yoshida K."/>
            <person name="Sommer R.J."/>
        </authorList>
    </citation>
    <scope>NUCLEOTIDE SEQUENCE [LARGE SCALE GENOMIC DNA]</scope>
    <source>
        <strain evidence="2">RS5460</strain>
    </source>
</reference>
<accession>A0AAN4ZA63</accession>
<evidence type="ECO:0000313" key="1">
    <source>
        <dbReference type="EMBL" id="GMR34122.1"/>
    </source>
</evidence>
<comment type="caution">
    <text evidence="1">The sequence shown here is derived from an EMBL/GenBank/DDBJ whole genome shotgun (WGS) entry which is preliminary data.</text>
</comment>
<protein>
    <submittedName>
        <fullName evidence="1">Uncharacterized protein</fullName>
    </submittedName>
</protein>
<dbReference type="Proteomes" id="UP001328107">
    <property type="component" value="Unassembled WGS sequence"/>
</dbReference>
<keyword evidence="2" id="KW-1185">Reference proteome</keyword>
<name>A0AAN4ZA63_9BILA</name>
<gene>
    <name evidence="1" type="ORF">PMAYCL1PPCAC_04317</name>
</gene>
<feature type="non-terminal residue" evidence="1">
    <location>
        <position position="1"/>
    </location>
</feature>
<organism evidence="1 2">
    <name type="scientific">Pristionchus mayeri</name>
    <dbReference type="NCBI Taxonomy" id="1317129"/>
    <lineage>
        <taxon>Eukaryota</taxon>
        <taxon>Metazoa</taxon>
        <taxon>Ecdysozoa</taxon>
        <taxon>Nematoda</taxon>
        <taxon>Chromadorea</taxon>
        <taxon>Rhabditida</taxon>
        <taxon>Rhabditina</taxon>
        <taxon>Diplogasteromorpha</taxon>
        <taxon>Diplogasteroidea</taxon>
        <taxon>Neodiplogasteridae</taxon>
        <taxon>Pristionchus</taxon>
    </lineage>
</organism>
<sequence length="130" mass="14601">ASKGIANIRAEFIVNVYRVMGAPFLEVIQPILPLLCSLLHKWEGDSTMENLLEYSSDKMSKDDASNENSDGETAVSDLELDQELEDDELTMGNFVAIFQEMAPMMPIRDAQPSLNTKSCLTQSRTIMWPR</sequence>
<dbReference type="AlphaFoldDB" id="A0AAN4ZA63"/>